<reference evidence="1" key="1">
    <citation type="submission" date="2020-07" db="EMBL/GenBank/DDBJ databases">
        <authorList>
            <person name="Ferguson B K."/>
        </authorList>
    </citation>
    <scope>NUCLEOTIDE SEQUENCE</scope>
    <source>
        <strain evidence="1">L06</strain>
    </source>
</reference>
<evidence type="ECO:0000313" key="1">
    <source>
        <dbReference type="EMBL" id="CAD1551423.1"/>
    </source>
</evidence>
<dbReference type="EMBL" id="CADCXW020000017">
    <property type="protein sequence ID" value="CAD1551423.1"/>
    <property type="molecule type" value="Genomic_DNA"/>
</dbReference>
<dbReference type="AlphaFoldDB" id="A0A6V7JIX3"/>
<organism evidence="1">
    <name type="scientific">Bracon brevicornis</name>
    <dbReference type="NCBI Taxonomy" id="1563983"/>
    <lineage>
        <taxon>Eukaryota</taxon>
        <taxon>Metazoa</taxon>
        <taxon>Ecdysozoa</taxon>
        <taxon>Arthropoda</taxon>
        <taxon>Hexapoda</taxon>
        <taxon>Insecta</taxon>
        <taxon>Pterygota</taxon>
        <taxon>Neoptera</taxon>
        <taxon>Endopterygota</taxon>
        <taxon>Hymenoptera</taxon>
        <taxon>Apocrita</taxon>
        <taxon>Ichneumonoidea</taxon>
        <taxon>Braconidae</taxon>
        <taxon>Braconinae</taxon>
        <taxon>Bracon</taxon>
    </lineage>
</organism>
<accession>A0A6V7JIX3</accession>
<sequence length="87" mass="9403">MRTQGLLSAEQLLESAFFTVTGATGEFVGQSSQDVSSDFPCIEGISCEDHLTSPGLDVVIHNGNGLIMNNHFVTLHKELKAIEIKAR</sequence>
<protein>
    <submittedName>
        <fullName evidence="1">Uncharacterized protein</fullName>
    </submittedName>
</protein>
<name>A0A6V7JIX3_9HYME</name>
<gene>
    <name evidence="1" type="ORF">BBRV_LOCUS52675</name>
</gene>
<proteinExistence type="predicted"/>